<keyword evidence="10" id="KW-0325">Glycoprotein</keyword>
<dbReference type="InterPro" id="IPR015919">
    <property type="entry name" value="Cadherin-like_sf"/>
</dbReference>
<reference evidence="15 16" key="1">
    <citation type="submission" date="2018-10" db="EMBL/GenBank/DDBJ databases">
        <authorList>
            <consortium name="Pathogen Informatics"/>
        </authorList>
    </citation>
    <scope>NUCLEOTIDE SEQUENCE [LARGE SCALE GENOMIC DNA]</scope>
</reference>
<dbReference type="FunFam" id="2.60.40.60:FF:000004">
    <property type="entry name" value="Protocadherin 1 gamma 2"/>
    <property type="match status" value="1"/>
</dbReference>
<evidence type="ECO:0000256" key="10">
    <source>
        <dbReference type="ARBA" id="ARBA00023180"/>
    </source>
</evidence>
<dbReference type="GO" id="GO:0005509">
    <property type="term" value="F:calcium ion binding"/>
    <property type="evidence" value="ECO:0007669"/>
    <property type="project" value="UniProtKB-UniRule"/>
</dbReference>
<dbReference type="PROSITE" id="PS00232">
    <property type="entry name" value="CADHERIN_1"/>
    <property type="match status" value="1"/>
</dbReference>
<dbReference type="PANTHER" id="PTHR24025">
    <property type="entry name" value="DESMOGLEIN FAMILY MEMBER"/>
    <property type="match status" value="1"/>
</dbReference>
<feature type="domain" description="Cadherin" evidence="14">
    <location>
        <begin position="156"/>
        <end position="252"/>
    </location>
</feature>
<dbReference type="Pfam" id="PF00028">
    <property type="entry name" value="Cadherin"/>
    <property type="match status" value="2"/>
</dbReference>
<dbReference type="AlphaFoldDB" id="A0A0R3U9D5"/>
<dbReference type="InterPro" id="IPR050971">
    <property type="entry name" value="Cadherin-domain_protein"/>
</dbReference>
<protein>
    <recommendedName>
        <fullName evidence="14">Cadherin domain-containing protein</fullName>
    </recommendedName>
</protein>
<dbReference type="Proteomes" id="UP000267029">
    <property type="component" value="Unassembled WGS sequence"/>
</dbReference>
<dbReference type="CDD" id="cd11304">
    <property type="entry name" value="Cadherin_repeat"/>
    <property type="match status" value="2"/>
</dbReference>
<feature type="domain" description="Cadherin" evidence="14">
    <location>
        <begin position="25"/>
        <end position="152"/>
    </location>
</feature>
<keyword evidence="4" id="KW-0732">Signal</keyword>
<sequence>MPSRTASTDVHLALLDVNDCVPMFSQVKYNFSLAEDYSTSFQGERYVGTVYATDCDTPQFNRIFYRLLNSYHQFRIDNRGRIYITRSIDREQEYVHELRVIATDGPDIDEDDDEVNRGRSYPGPTYSSNLYNTATATVRVFVDDLNDNLPHFVHPTNTSNSIHVSFQEDAGFVLTRMVAIDPDNDYNGTVSYRIVKGNPYNIFKLGDRSGDLYIASKMTDAHQGKYTLRIEAKDHGTKPLASVTDVHIFVDDSPPVGLHNDFLLGLGSEETRGAVSGSVGGIFDGLEAETMVVVYIVAGICFVCLSLLIAGAIFCRRLRTRMDPRGGGRRRQKINGFIEANAAAHDANCAGVSGYYQKAEDTYKISGEAARDDLFARDLSPFNDGLSCDAIPPERRNGKLEFHQMSQRLDEPYTIRMSSLAGHRPASSIVAPPVTTFDGSPAFAYLVSNVVATTSGDIDGGCSGGGGGGGGEFYLVPQAPTSTNASTVGYQNGLGSTCVPQSLVTEEEMPDETDEL</sequence>
<proteinExistence type="predicted"/>
<dbReference type="SUPFAM" id="SSF49313">
    <property type="entry name" value="Cadherin-like"/>
    <property type="match status" value="2"/>
</dbReference>
<keyword evidence="5" id="KW-0677">Repeat</keyword>
<dbReference type="PANTHER" id="PTHR24025:SF23">
    <property type="entry name" value="NEURAL-CADHERIN"/>
    <property type="match status" value="1"/>
</dbReference>
<evidence type="ECO:0000256" key="5">
    <source>
        <dbReference type="ARBA" id="ARBA00022737"/>
    </source>
</evidence>
<dbReference type="PROSITE" id="PS50268">
    <property type="entry name" value="CADHERIN_2"/>
    <property type="match status" value="2"/>
</dbReference>
<keyword evidence="9 13" id="KW-0472">Membrane</keyword>
<name>A0A0R3U9D5_MESCO</name>
<evidence type="ECO:0000256" key="2">
    <source>
        <dbReference type="ARBA" id="ARBA00022475"/>
    </source>
</evidence>
<dbReference type="EMBL" id="UXSR01000835">
    <property type="protein sequence ID" value="VDD77530.1"/>
    <property type="molecule type" value="Genomic_DNA"/>
</dbReference>
<dbReference type="InterPro" id="IPR002126">
    <property type="entry name" value="Cadherin-like_dom"/>
</dbReference>
<evidence type="ECO:0000256" key="4">
    <source>
        <dbReference type="ARBA" id="ARBA00022729"/>
    </source>
</evidence>
<evidence type="ECO:0000259" key="14">
    <source>
        <dbReference type="PROSITE" id="PS50268"/>
    </source>
</evidence>
<dbReference type="GO" id="GO:0005911">
    <property type="term" value="C:cell-cell junction"/>
    <property type="evidence" value="ECO:0007669"/>
    <property type="project" value="TreeGrafter"/>
</dbReference>
<dbReference type="Gene3D" id="2.60.40.60">
    <property type="entry name" value="Cadherins"/>
    <property type="match status" value="2"/>
</dbReference>
<evidence type="ECO:0000256" key="12">
    <source>
        <dbReference type="SAM" id="MobiDB-lite"/>
    </source>
</evidence>
<evidence type="ECO:0000256" key="8">
    <source>
        <dbReference type="ARBA" id="ARBA00022989"/>
    </source>
</evidence>
<organism evidence="15 16">
    <name type="scientific">Mesocestoides corti</name>
    <name type="common">Flatworm</name>
    <dbReference type="NCBI Taxonomy" id="53468"/>
    <lineage>
        <taxon>Eukaryota</taxon>
        <taxon>Metazoa</taxon>
        <taxon>Spiralia</taxon>
        <taxon>Lophotrochozoa</taxon>
        <taxon>Platyhelminthes</taxon>
        <taxon>Cestoda</taxon>
        <taxon>Eucestoda</taxon>
        <taxon>Cyclophyllidea</taxon>
        <taxon>Mesocestoididae</taxon>
        <taxon>Mesocestoides</taxon>
    </lineage>
</organism>
<evidence type="ECO:0000313" key="15">
    <source>
        <dbReference type="EMBL" id="VDD77530.1"/>
    </source>
</evidence>
<dbReference type="InterPro" id="IPR020894">
    <property type="entry name" value="Cadherin_CS"/>
</dbReference>
<dbReference type="PRINTS" id="PR00205">
    <property type="entry name" value="CADHERIN"/>
</dbReference>
<accession>A0A0R3U9D5</accession>
<comment type="subcellular location">
    <subcellularLocation>
        <location evidence="1">Cell membrane</location>
        <topology evidence="1">Single-pass type I membrane protein</topology>
    </subcellularLocation>
</comment>
<evidence type="ECO:0000256" key="13">
    <source>
        <dbReference type="SAM" id="Phobius"/>
    </source>
</evidence>
<keyword evidence="2" id="KW-1003">Cell membrane</keyword>
<dbReference type="GO" id="GO:0007156">
    <property type="term" value="P:homophilic cell adhesion via plasma membrane adhesion molecules"/>
    <property type="evidence" value="ECO:0007669"/>
    <property type="project" value="InterPro"/>
</dbReference>
<feature type="transmembrane region" description="Helical" evidence="13">
    <location>
        <begin position="292"/>
        <end position="315"/>
    </location>
</feature>
<evidence type="ECO:0000256" key="11">
    <source>
        <dbReference type="PROSITE-ProRule" id="PRU00043"/>
    </source>
</evidence>
<keyword evidence="6 11" id="KW-0106">Calcium</keyword>
<dbReference type="OrthoDB" id="6252026at2759"/>
<keyword evidence="7" id="KW-0130">Cell adhesion</keyword>
<feature type="region of interest" description="Disordered" evidence="12">
    <location>
        <begin position="106"/>
        <end position="126"/>
    </location>
</feature>
<evidence type="ECO:0000256" key="3">
    <source>
        <dbReference type="ARBA" id="ARBA00022692"/>
    </source>
</evidence>
<evidence type="ECO:0000256" key="9">
    <source>
        <dbReference type="ARBA" id="ARBA00023136"/>
    </source>
</evidence>
<keyword evidence="8 13" id="KW-1133">Transmembrane helix</keyword>
<dbReference type="STRING" id="53468.A0A0R3U9D5"/>
<keyword evidence="3 13" id="KW-0812">Transmembrane</keyword>
<evidence type="ECO:0000256" key="6">
    <source>
        <dbReference type="ARBA" id="ARBA00022837"/>
    </source>
</evidence>
<dbReference type="GO" id="GO:0005886">
    <property type="term" value="C:plasma membrane"/>
    <property type="evidence" value="ECO:0007669"/>
    <property type="project" value="UniProtKB-SubCell"/>
</dbReference>
<gene>
    <name evidence="15" type="ORF">MCOS_LOCUS3533</name>
</gene>
<keyword evidence="16" id="KW-1185">Reference proteome</keyword>
<evidence type="ECO:0000256" key="1">
    <source>
        <dbReference type="ARBA" id="ARBA00004251"/>
    </source>
</evidence>
<evidence type="ECO:0000313" key="16">
    <source>
        <dbReference type="Proteomes" id="UP000267029"/>
    </source>
</evidence>
<evidence type="ECO:0000256" key="7">
    <source>
        <dbReference type="ARBA" id="ARBA00022889"/>
    </source>
</evidence>
<dbReference type="SMART" id="SM00112">
    <property type="entry name" value="CA"/>
    <property type="match status" value="2"/>
</dbReference>